<accession>A0ABS0AGV7</accession>
<dbReference type="Proteomes" id="UP000644441">
    <property type="component" value="Unassembled WGS sequence"/>
</dbReference>
<gene>
    <name evidence="1" type="ORF">ISO4_01954</name>
</gene>
<keyword evidence="1" id="KW-0418">Kinase</keyword>
<name>A0ABS0AGV7_9GAMM</name>
<keyword evidence="2" id="KW-1185">Reference proteome</keyword>
<dbReference type="InterPro" id="IPR015943">
    <property type="entry name" value="WD40/YVTN_repeat-like_dom_sf"/>
</dbReference>
<comment type="caution">
    <text evidence="1">The sequence shown here is derived from an EMBL/GenBank/DDBJ whole genome shotgun (WGS) entry which is preliminary data.</text>
</comment>
<organism evidence="1 2">
    <name type="scientific">Alloalcanivorax venustensis ISO4</name>
    <dbReference type="NCBI Taxonomy" id="1177184"/>
    <lineage>
        <taxon>Bacteria</taxon>
        <taxon>Pseudomonadati</taxon>
        <taxon>Pseudomonadota</taxon>
        <taxon>Gammaproteobacteria</taxon>
        <taxon>Oceanospirillales</taxon>
        <taxon>Alcanivoracaceae</taxon>
        <taxon>Alloalcanivorax</taxon>
    </lineage>
</organism>
<reference evidence="1 2" key="1">
    <citation type="submission" date="2012-09" db="EMBL/GenBank/DDBJ databases">
        <title>Genome Sequence of alkane-degrading Bacterium Alcanivorax venustensis ISO4.</title>
        <authorList>
            <person name="Lai Q."/>
            <person name="Shao Z."/>
        </authorList>
    </citation>
    <scope>NUCLEOTIDE SEQUENCE [LARGE SCALE GENOMIC DNA]</scope>
    <source>
        <strain evidence="1 2">ISO4</strain>
    </source>
</reference>
<protein>
    <submittedName>
        <fullName evidence="1">Serine/threonine protein kinase</fullName>
    </submittedName>
</protein>
<dbReference type="Gene3D" id="2.130.10.10">
    <property type="entry name" value="YVTN repeat-like/Quinoprotein amine dehydrogenase"/>
    <property type="match status" value="2"/>
</dbReference>
<dbReference type="EMBL" id="ARXR01000014">
    <property type="protein sequence ID" value="MBF5053352.1"/>
    <property type="molecule type" value="Genomic_DNA"/>
</dbReference>
<evidence type="ECO:0000313" key="1">
    <source>
        <dbReference type="EMBL" id="MBF5053352.1"/>
    </source>
</evidence>
<proteinExistence type="predicted"/>
<sequence>MLVAAPVAAGWPFNLFSPPEFSDQTRDVIFVGNNWEGTVNVIDAETYEPLGTINAIPDKSQRITEIYLNPVRLLFFQGVRLLIGEGNHQYVDDMYSSNDGRLLVVSRPSFADVVALDVITGEVVWRFQVDGYRSDHMAISPDGKHVAVSASTGGVVHVLDVATGEEVGNFPSGDSPHENIYSEDGERIFHAAIGQVFTPLDRGRVVKQLTKGERLFQIVDAETFEIIKRFDLREKLDEAGYTHLSPAIRPMAHTDDERYFYFQVSFFHGFLEYDMEEDRVTRLAHLPNLVPNLPREKYVNDSAHHGIALSGDQSTLCVAGTMSDYVAIVSRETFEYTIFTGIGEKPYWVTTSGDGEHCYISWSGTDQMSVFSYESGQEVARLDVGDHPQRVREGRILENWLTP</sequence>
<dbReference type="PANTHER" id="PTHR47197:SF3">
    <property type="entry name" value="DIHYDRO-HEME D1 DEHYDROGENASE"/>
    <property type="match status" value="1"/>
</dbReference>
<dbReference type="PANTHER" id="PTHR47197">
    <property type="entry name" value="PROTEIN NIRF"/>
    <property type="match status" value="1"/>
</dbReference>
<evidence type="ECO:0000313" key="2">
    <source>
        <dbReference type="Proteomes" id="UP000644441"/>
    </source>
</evidence>
<dbReference type="InterPro" id="IPR051200">
    <property type="entry name" value="Host-pathogen_enzymatic-act"/>
</dbReference>
<dbReference type="InterPro" id="IPR011045">
    <property type="entry name" value="N2O_reductase_N"/>
</dbReference>
<dbReference type="GO" id="GO:0004674">
    <property type="term" value="F:protein serine/threonine kinase activity"/>
    <property type="evidence" value="ECO:0007669"/>
    <property type="project" value="UniProtKB-KW"/>
</dbReference>
<keyword evidence="1" id="KW-0723">Serine/threonine-protein kinase</keyword>
<keyword evidence="1" id="KW-0808">Transferase</keyword>
<dbReference type="SUPFAM" id="SSF50974">
    <property type="entry name" value="Nitrous oxide reductase, N-terminal domain"/>
    <property type="match status" value="1"/>
</dbReference>